<dbReference type="HOGENOM" id="CLU_2064996_0_0_1"/>
<name>G7KL31_MEDTR</name>
<evidence type="ECO:0000313" key="2">
    <source>
        <dbReference type="EnsemblPlants" id="AES75610"/>
    </source>
</evidence>
<sequence>MGFSLFVLYAQAALFSSCGFQENKGKRASVTTSCRRRVVTTSSLAFAIYITRSLVDLNDFCFFFLYGVPEIPVTYKGNGNNEIPGRMVSVHDQPPSLSTVSVFNVIIVTSKTPPSKPFW</sequence>
<evidence type="ECO:0000313" key="3">
    <source>
        <dbReference type="Proteomes" id="UP000002051"/>
    </source>
</evidence>
<keyword evidence="3" id="KW-1185">Reference proteome</keyword>
<dbReference type="AlphaFoldDB" id="G7KL31"/>
<dbReference type="EnsemblPlants" id="AES75610">
    <property type="protein sequence ID" value="AES75610"/>
    <property type="gene ID" value="MTR_6g051950"/>
</dbReference>
<reference evidence="1 3" key="2">
    <citation type="journal article" date="2014" name="BMC Genomics">
        <title>An improved genome release (version Mt4.0) for the model legume Medicago truncatula.</title>
        <authorList>
            <person name="Tang H."/>
            <person name="Krishnakumar V."/>
            <person name="Bidwell S."/>
            <person name="Rosen B."/>
            <person name="Chan A."/>
            <person name="Zhou S."/>
            <person name="Gentzbittel L."/>
            <person name="Childs K.L."/>
            <person name="Yandell M."/>
            <person name="Gundlach H."/>
            <person name="Mayer K.F."/>
            <person name="Schwartz D.C."/>
            <person name="Town C.D."/>
        </authorList>
    </citation>
    <scope>GENOME REANNOTATION</scope>
    <source>
        <strain evidence="2 3">cv. Jemalong A17</strain>
    </source>
</reference>
<gene>
    <name evidence="2" type="primary">11443654</name>
    <name evidence="1" type="ordered locus">MTR_6g051950</name>
</gene>
<reference evidence="1 3" key="1">
    <citation type="journal article" date="2011" name="Nature">
        <title>The Medicago genome provides insight into the evolution of rhizobial symbioses.</title>
        <authorList>
            <person name="Young N.D."/>
            <person name="Debelle F."/>
            <person name="Oldroyd G.E."/>
            <person name="Geurts R."/>
            <person name="Cannon S.B."/>
            <person name="Udvardi M.K."/>
            <person name="Benedito V.A."/>
            <person name="Mayer K.F."/>
            <person name="Gouzy J."/>
            <person name="Schoof H."/>
            <person name="Van de Peer Y."/>
            <person name="Proost S."/>
            <person name="Cook D.R."/>
            <person name="Meyers B.C."/>
            <person name="Spannagl M."/>
            <person name="Cheung F."/>
            <person name="De Mita S."/>
            <person name="Krishnakumar V."/>
            <person name="Gundlach H."/>
            <person name="Zhou S."/>
            <person name="Mudge J."/>
            <person name="Bharti A.K."/>
            <person name="Murray J.D."/>
            <person name="Naoumkina M.A."/>
            <person name="Rosen B."/>
            <person name="Silverstein K.A."/>
            <person name="Tang H."/>
            <person name="Rombauts S."/>
            <person name="Zhao P.X."/>
            <person name="Zhou P."/>
            <person name="Barbe V."/>
            <person name="Bardou P."/>
            <person name="Bechner M."/>
            <person name="Bellec A."/>
            <person name="Berger A."/>
            <person name="Berges H."/>
            <person name="Bidwell S."/>
            <person name="Bisseling T."/>
            <person name="Choisne N."/>
            <person name="Couloux A."/>
            <person name="Denny R."/>
            <person name="Deshpande S."/>
            <person name="Dai X."/>
            <person name="Doyle J.J."/>
            <person name="Dudez A.M."/>
            <person name="Farmer A.D."/>
            <person name="Fouteau S."/>
            <person name="Franken C."/>
            <person name="Gibelin C."/>
            <person name="Gish J."/>
            <person name="Goldstein S."/>
            <person name="Gonzalez A.J."/>
            <person name="Green P.J."/>
            <person name="Hallab A."/>
            <person name="Hartog M."/>
            <person name="Hua A."/>
            <person name="Humphray S.J."/>
            <person name="Jeong D.H."/>
            <person name="Jing Y."/>
            <person name="Jocker A."/>
            <person name="Kenton S.M."/>
            <person name="Kim D.J."/>
            <person name="Klee K."/>
            <person name="Lai H."/>
            <person name="Lang C."/>
            <person name="Lin S."/>
            <person name="Macmil S.L."/>
            <person name="Magdelenat G."/>
            <person name="Matthews L."/>
            <person name="McCorrison J."/>
            <person name="Monaghan E.L."/>
            <person name="Mun J.H."/>
            <person name="Najar F.Z."/>
            <person name="Nicholson C."/>
            <person name="Noirot C."/>
            <person name="O'Bleness M."/>
            <person name="Paule C.R."/>
            <person name="Poulain J."/>
            <person name="Prion F."/>
            <person name="Qin B."/>
            <person name="Qu C."/>
            <person name="Retzel E.F."/>
            <person name="Riddle C."/>
            <person name="Sallet E."/>
            <person name="Samain S."/>
            <person name="Samson N."/>
            <person name="Sanders I."/>
            <person name="Saurat O."/>
            <person name="Scarpelli C."/>
            <person name="Schiex T."/>
            <person name="Segurens B."/>
            <person name="Severin A.J."/>
            <person name="Sherrier D.J."/>
            <person name="Shi R."/>
            <person name="Sims S."/>
            <person name="Singer S.R."/>
            <person name="Sinharoy S."/>
            <person name="Sterck L."/>
            <person name="Viollet A."/>
            <person name="Wang B.B."/>
            <person name="Wang K."/>
            <person name="Wang M."/>
            <person name="Wang X."/>
            <person name="Warfsmann J."/>
            <person name="Weissenbach J."/>
            <person name="White D.D."/>
            <person name="White J.D."/>
            <person name="Wiley G.B."/>
            <person name="Wincker P."/>
            <person name="Xing Y."/>
            <person name="Yang L."/>
            <person name="Yao Z."/>
            <person name="Ying F."/>
            <person name="Zhai J."/>
            <person name="Zhou L."/>
            <person name="Zuber A."/>
            <person name="Denarie J."/>
            <person name="Dixon R.A."/>
            <person name="May G.D."/>
            <person name="Schwartz D.C."/>
            <person name="Rogers J."/>
            <person name="Quetier F."/>
            <person name="Town C.D."/>
            <person name="Roe B.A."/>
        </authorList>
    </citation>
    <scope>NUCLEOTIDE SEQUENCE [LARGE SCALE GENOMIC DNA]</scope>
    <source>
        <strain evidence="1">A17</strain>
        <strain evidence="2 3">cv. Jemalong A17</strain>
    </source>
</reference>
<accession>G7KL31</accession>
<dbReference type="EMBL" id="CM001222">
    <property type="protein sequence ID" value="AES75610.1"/>
    <property type="molecule type" value="Genomic_DNA"/>
</dbReference>
<proteinExistence type="predicted"/>
<protein>
    <submittedName>
        <fullName evidence="1 2">Uncharacterized protein</fullName>
    </submittedName>
</protein>
<reference evidence="2" key="3">
    <citation type="submission" date="2015-04" db="UniProtKB">
        <authorList>
            <consortium name="EnsemblPlants"/>
        </authorList>
    </citation>
    <scope>IDENTIFICATION</scope>
    <source>
        <strain evidence="2">cv. Jemalong A17</strain>
    </source>
</reference>
<dbReference type="PaxDb" id="3880-AES75610"/>
<dbReference type="KEGG" id="mtr:11443654"/>
<organism evidence="1 3">
    <name type="scientific">Medicago truncatula</name>
    <name type="common">Barrel medic</name>
    <name type="synonym">Medicago tribuloides</name>
    <dbReference type="NCBI Taxonomy" id="3880"/>
    <lineage>
        <taxon>Eukaryota</taxon>
        <taxon>Viridiplantae</taxon>
        <taxon>Streptophyta</taxon>
        <taxon>Embryophyta</taxon>
        <taxon>Tracheophyta</taxon>
        <taxon>Spermatophyta</taxon>
        <taxon>Magnoliopsida</taxon>
        <taxon>eudicotyledons</taxon>
        <taxon>Gunneridae</taxon>
        <taxon>Pentapetalae</taxon>
        <taxon>rosids</taxon>
        <taxon>fabids</taxon>
        <taxon>Fabales</taxon>
        <taxon>Fabaceae</taxon>
        <taxon>Papilionoideae</taxon>
        <taxon>50 kb inversion clade</taxon>
        <taxon>NPAAA clade</taxon>
        <taxon>Hologalegina</taxon>
        <taxon>IRL clade</taxon>
        <taxon>Trifolieae</taxon>
        <taxon>Medicago</taxon>
    </lineage>
</organism>
<evidence type="ECO:0000313" key="1">
    <source>
        <dbReference type="EMBL" id="AES75610.1"/>
    </source>
</evidence>
<dbReference type="Proteomes" id="UP000002051">
    <property type="component" value="Chromosome 6"/>
</dbReference>